<dbReference type="EMBL" id="CAKLPZ010000001">
    <property type="protein sequence ID" value="CAH1000287.1"/>
    <property type="molecule type" value="Genomic_DNA"/>
</dbReference>
<keyword evidence="1" id="KW-1133">Transmembrane helix</keyword>
<dbReference type="Proteomes" id="UP000837803">
    <property type="component" value="Unassembled WGS sequence"/>
</dbReference>
<organism evidence="2 3">
    <name type="scientific">Neolewinella maritima</name>
    <dbReference type="NCBI Taxonomy" id="1383882"/>
    <lineage>
        <taxon>Bacteria</taxon>
        <taxon>Pseudomonadati</taxon>
        <taxon>Bacteroidota</taxon>
        <taxon>Saprospiria</taxon>
        <taxon>Saprospirales</taxon>
        <taxon>Lewinellaceae</taxon>
        <taxon>Neolewinella</taxon>
    </lineage>
</organism>
<evidence type="ECO:0000313" key="2">
    <source>
        <dbReference type="EMBL" id="CAH1000287.1"/>
    </source>
</evidence>
<accession>A0ABM9B0I1</accession>
<keyword evidence="1" id="KW-0472">Membrane</keyword>
<comment type="caution">
    <text evidence="2">The sequence shown here is derived from an EMBL/GenBank/DDBJ whole genome shotgun (WGS) entry which is preliminary data.</text>
</comment>
<name>A0ABM9B0I1_9BACT</name>
<reference evidence="2" key="1">
    <citation type="submission" date="2021-12" db="EMBL/GenBank/DDBJ databases">
        <authorList>
            <person name="Rodrigo-Torres L."/>
            <person name="Arahal R. D."/>
            <person name="Lucena T."/>
        </authorList>
    </citation>
    <scope>NUCLEOTIDE SEQUENCE</scope>
    <source>
        <strain evidence="2">CECT 8419</strain>
    </source>
</reference>
<keyword evidence="3" id="KW-1185">Reference proteome</keyword>
<keyword evidence="1" id="KW-0812">Transmembrane</keyword>
<evidence type="ECO:0000313" key="3">
    <source>
        <dbReference type="Proteomes" id="UP000837803"/>
    </source>
</evidence>
<evidence type="ECO:0008006" key="4">
    <source>
        <dbReference type="Google" id="ProtNLM"/>
    </source>
</evidence>
<gene>
    <name evidence="2" type="ORF">LEM8419_01438</name>
</gene>
<feature type="transmembrane region" description="Helical" evidence="1">
    <location>
        <begin position="154"/>
        <end position="172"/>
    </location>
</feature>
<sequence>MLRLLLLFAGIMLMINGCNGLLTGTFGTQKLRSLTLAEATTGVGDADFVQITDAEPGALPMTVQSGSQQVLMYPLVASGTSAAAVRSNPVTVSVIAWVAVDDGTPPAIDQEVRGFIETPKGVGDRIPNWATQGIALHSPVTYLHMGERPADRRWLLLMLIGGAALAILPQLYHHHRRTAS</sequence>
<protein>
    <recommendedName>
        <fullName evidence="4">Lipoprotein</fullName>
    </recommendedName>
</protein>
<proteinExistence type="predicted"/>
<evidence type="ECO:0000256" key="1">
    <source>
        <dbReference type="SAM" id="Phobius"/>
    </source>
</evidence>